<protein>
    <submittedName>
        <fullName evidence="1">Uncharacterized protein</fullName>
    </submittedName>
</protein>
<evidence type="ECO:0000313" key="1">
    <source>
        <dbReference type="EMBL" id="ASF44009.1"/>
    </source>
</evidence>
<dbReference type="Proteomes" id="UP000197007">
    <property type="component" value="Chromosome"/>
</dbReference>
<dbReference type="AlphaFoldDB" id="A0A1Z4BRY5"/>
<organism evidence="1 2">
    <name type="scientific">Capnocytophaga endodontalis</name>
    <dbReference type="NCBI Taxonomy" id="2708117"/>
    <lineage>
        <taxon>Bacteria</taxon>
        <taxon>Pseudomonadati</taxon>
        <taxon>Bacteroidota</taxon>
        <taxon>Flavobacteriia</taxon>
        <taxon>Flavobacteriales</taxon>
        <taxon>Flavobacteriaceae</taxon>
        <taxon>Capnocytophaga</taxon>
    </lineage>
</organism>
<sequence>MRGKTAVNLFGKPTLAEVKVEFFKGDRLWGYLTQGLQRGKRFRLLRVVGVVFKKGNKGVFLFNNIA</sequence>
<proteinExistence type="predicted"/>
<gene>
    <name evidence="1" type="ORF">CBG49_13430</name>
</gene>
<reference evidence="2" key="1">
    <citation type="submission" date="2017-06" db="EMBL/GenBank/DDBJ databases">
        <title>Complete genome sequence of Capnocytophaga sp. KCOM 1579 (=ChDC OS43) isolated from a human refractory periapical abscess lesion.</title>
        <authorList>
            <person name="Kook J.-K."/>
            <person name="Park S.-N."/>
            <person name="Lim Y.K."/>
            <person name="Roh H."/>
        </authorList>
    </citation>
    <scope>NUCLEOTIDE SEQUENCE [LARGE SCALE GENOMIC DNA]</scope>
    <source>
        <strain evidence="2">ChDC OS43</strain>
    </source>
</reference>
<accession>A0A1Z4BRY5</accession>
<dbReference type="EMBL" id="CP022022">
    <property type="protein sequence ID" value="ASF44009.1"/>
    <property type="molecule type" value="Genomic_DNA"/>
</dbReference>
<dbReference type="KEGG" id="capn:CBG49_13430"/>
<name>A0A1Z4BRY5_9FLAO</name>
<keyword evidence="2" id="KW-1185">Reference proteome</keyword>
<evidence type="ECO:0000313" key="2">
    <source>
        <dbReference type="Proteomes" id="UP000197007"/>
    </source>
</evidence>